<keyword evidence="3" id="KW-0804">Transcription</keyword>
<dbReference type="PANTHER" id="PTHR47506:SF1">
    <property type="entry name" value="HTH-TYPE TRANSCRIPTIONAL REGULATOR YJDC"/>
    <property type="match status" value="1"/>
</dbReference>
<dbReference type="InterPro" id="IPR009057">
    <property type="entry name" value="Homeodomain-like_sf"/>
</dbReference>
<evidence type="ECO:0000256" key="1">
    <source>
        <dbReference type="ARBA" id="ARBA00023015"/>
    </source>
</evidence>
<keyword evidence="2 4" id="KW-0238">DNA-binding</keyword>
<evidence type="ECO:0000313" key="7">
    <source>
        <dbReference type="Proteomes" id="UP000669179"/>
    </source>
</evidence>
<keyword evidence="7" id="KW-1185">Reference proteome</keyword>
<feature type="domain" description="HTH tetR-type" evidence="5">
    <location>
        <begin position="9"/>
        <end position="69"/>
    </location>
</feature>
<dbReference type="PANTHER" id="PTHR47506">
    <property type="entry name" value="TRANSCRIPTIONAL REGULATORY PROTEIN"/>
    <property type="match status" value="1"/>
</dbReference>
<dbReference type="SUPFAM" id="SSF48498">
    <property type="entry name" value="Tetracyclin repressor-like, C-terminal domain"/>
    <property type="match status" value="1"/>
</dbReference>
<evidence type="ECO:0000256" key="4">
    <source>
        <dbReference type="PROSITE-ProRule" id="PRU00335"/>
    </source>
</evidence>
<sequence>MAQTGRPREFDLDERLDRAMEVFWRHGYDGTALSDLTAAMGINRPSLYAAYGNKEAIFLKALDRYTDGPASYVQTAFEQPTARATAETILRGAVTTTTESGPIGCLFVQGALATSEQGGGIQREMAARRQAAHDRLRERFDRAATEGDLPPDTDTDALARYTWMAAYGLSVQAAGGATADQLHRAVDLTLATWPPPTSSQPPPTSD</sequence>
<dbReference type="Gene3D" id="1.10.357.10">
    <property type="entry name" value="Tetracycline Repressor, domain 2"/>
    <property type="match status" value="1"/>
</dbReference>
<dbReference type="EMBL" id="JAGEOJ010000014">
    <property type="protein sequence ID" value="MBO2451753.1"/>
    <property type="molecule type" value="Genomic_DNA"/>
</dbReference>
<dbReference type="Pfam" id="PF00440">
    <property type="entry name" value="TetR_N"/>
    <property type="match status" value="1"/>
</dbReference>
<feature type="DNA-binding region" description="H-T-H motif" evidence="4">
    <location>
        <begin position="32"/>
        <end position="51"/>
    </location>
</feature>
<name>A0A939PGB5_9ACTN</name>
<dbReference type="Proteomes" id="UP000669179">
    <property type="component" value="Unassembled WGS sequence"/>
</dbReference>
<dbReference type="InterPro" id="IPR011075">
    <property type="entry name" value="TetR_C"/>
</dbReference>
<dbReference type="SUPFAM" id="SSF46689">
    <property type="entry name" value="Homeodomain-like"/>
    <property type="match status" value="1"/>
</dbReference>
<keyword evidence="1" id="KW-0805">Transcription regulation</keyword>
<protein>
    <submittedName>
        <fullName evidence="6">TetR/AcrR family transcriptional regulator</fullName>
    </submittedName>
</protein>
<accession>A0A939PGB5</accession>
<evidence type="ECO:0000256" key="3">
    <source>
        <dbReference type="ARBA" id="ARBA00023163"/>
    </source>
</evidence>
<comment type="caution">
    <text evidence="6">The sequence shown here is derived from an EMBL/GenBank/DDBJ whole genome shotgun (WGS) entry which is preliminary data.</text>
</comment>
<evidence type="ECO:0000313" key="6">
    <source>
        <dbReference type="EMBL" id="MBO2451753.1"/>
    </source>
</evidence>
<organism evidence="6 7">
    <name type="scientific">Actinomadura barringtoniae</name>
    <dbReference type="NCBI Taxonomy" id="1427535"/>
    <lineage>
        <taxon>Bacteria</taxon>
        <taxon>Bacillati</taxon>
        <taxon>Actinomycetota</taxon>
        <taxon>Actinomycetes</taxon>
        <taxon>Streptosporangiales</taxon>
        <taxon>Thermomonosporaceae</taxon>
        <taxon>Actinomadura</taxon>
    </lineage>
</organism>
<dbReference type="AlphaFoldDB" id="A0A939PGB5"/>
<gene>
    <name evidence="6" type="ORF">J4573_32015</name>
</gene>
<dbReference type="InterPro" id="IPR001647">
    <property type="entry name" value="HTH_TetR"/>
</dbReference>
<evidence type="ECO:0000259" key="5">
    <source>
        <dbReference type="PROSITE" id="PS50977"/>
    </source>
</evidence>
<dbReference type="GO" id="GO:0003677">
    <property type="term" value="F:DNA binding"/>
    <property type="evidence" value="ECO:0007669"/>
    <property type="project" value="UniProtKB-UniRule"/>
</dbReference>
<proteinExistence type="predicted"/>
<dbReference type="InterPro" id="IPR036271">
    <property type="entry name" value="Tet_transcr_reg_TetR-rel_C_sf"/>
</dbReference>
<reference evidence="6" key="1">
    <citation type="submission" date="2021-03" db="EMBL/GenBank/DDBJ databases">
        <authorList>
            <person name="Kanchanasin P."/>
            <person name="Saeng-In P."/>
            <person name="Phongsopitanun W."/>
            <person name="Yuki M."/>
            <person name="Kudo T."/>
            <person name="Ohkuma M."/>
            <person name="Tanasupawat S."/>
        </authorList>
    </citation>
    <scope>NUCLEOTIDE SEQUENCE</scope>
    <source>
        <strain evidence="6">GKU 128</strain>
    </source>
</reference>
<dbReference type="PROSITE" id="PS50977">
    <property type="entry name" value="HTH_TETR_2"/>
    <property type="match status" value="1"/>
</dbReference>
<dbReference type="Pfam" id="PF16925">
    <property type="entry name" value="TetR_C_13"/>
    <property type="match status" value="1"/>
</dbReference>
<evidence type="ECO:0000256" key="2">
    <source>
        <dbReference type="ARBA" id="ARBA00023125"/>
    </source>
</evidence>
<dbReference type="Gene3D" id="1.10.10.60">
    <property type="entry name" value="Homeodomain-like"/>
    <property type="match status" value="1"/>
</dbReference>
<dbReference type="RefSeq" id="WP_208259660.1">
    <property type="nucleotide sequence ID" value="NZ_JAGEOJ010000014.1"/>
</dbReference>